<dbReference type="RefSeq" id="WP_209005154.1">
    <property type="nucleotide sequence ID" value="NZ_BJTG01000006.1"/>
</dbReference>
<sequence length="551" mass="61657">MTDRPTASSAGAPVRAIAYYLPQFHPIPENDAWWGRGFTEWTSVTRAKPLFEGHYQPHLPTELGFYDLRLPEVRAAQAELAREHGIHGFCYYYYSFGTKRLLERPLLDMLESGNPDFPFCICWANESWSRRWDGSEAQVLIAQDDSPERYRQFIHEVLPILKDRRYIQVGGAPMLLVYRVGRMPDAAAVAAYWREQAEAAGLPGLYLCAVQSHDATFDPRRAGFDAAVEFPPSPWHGRKIDPRTLPGLDPDFTGTVFDYEDFVTHSLARSAPDYRLLRGVMMGWDNTARRGPASFLFHGATPRGYEAWLRGAVAWTAAHNPPDERVVFLNAWNEWAEGTHLEPDERHGRAWLEATQRALSRAEAWRGALEALRREGTIPPEVLRAHVEDLQHALERLERVESVSTASRGSFTEGVAPAFASKPLHLGGLTQLEFVQGRPPGGRIKLRDREPLKVSGWAVAPGLDLRGAPAFLVLRSPTGERIYSAPLGERTVRHDVAFQLRQLDPRSVCLAGFDVELATDALAPGEYKLGVVHASDKAAVAGFSEHRISVE</sequence>
<organism evidence="1 2">
    <name type="scientific">Anaeromyxobacter diazotrophicus</name>
    <dbReference type="NCBI Taxonomy" id="2590199"/>
    <lineage>
        <taxon>Bacteria</taxon>
        <taxon>Pseudomonadati</taxon>
        <taxon>Myxococcota</taxon>
        <taxon>Myxococcia</taxon>
        <taxon>Myxococcales</taxon>
        <taxon>Cystobacterineae</taxon>
        <taxon>Anaeromyxobacteraceae</taxon>
        <taxon>Anaeromyxobacter</taxon>
    </lineage>
</organism>
<dbReference type="Proteomes" id="UP000503640">
    <property type="component" value="Unassembled WGS sequence"/>
</dbReference>
<dbReference type="InterPro" id="IPR032719">
    <property type="entry name" value="WbsX"/>
</dbReference>
<accession>A0A7I9VNF3</accession>
<dbReference type="CDD" id="cd11579">
    <property type="entry name" value="Glyco_tran_WbsX"/>
    <property type="match status" value="1"/>
</dbReference>
<dbReference type="EMBL" id="BJTG01000006">
    <property type="protein sequence ID" value="GEJ57945.1"/>
    <property type="molecule type" value="Genomic_DNA"/>
</dbReference>
<dbReference type="AlphaFoldDB" id="A0A7I9VNF3"/>
<dbReference type="Gene3D" id="3.20.20.80">
    <property type="entry name" value="Glycosidases"/>
    <property type="match status" value="1"/>
</dbReference>
<keyword evidence="2" id="KW-1185">Reference proteome</keyword>
<dbReference type="Pfam" id="PF14307">
    <property type="entry name" value="Glyco_tran_WbsX"/>
    <property type="match status" value="1"/>
</dbReference>
<proteinExistence type="predicted"/>
<name>A0A7I9VNF3_9BACT</name>
<dbReference type="PANTHER" id="PTHR41244:SF1">
    <property type="entry name" value="GLYCOSYLTRANSFERASE"/>
    <property type="match status" value="1"/>
</dbReference>
<protein>
    <submittedName>
        <fullName evidence="1">Uncharacterized protein</fullName>
    </submittedName>
</protein>
<evidence type="ECO:0000313" key="2">
    <source>
        <dbReference type="Proteomes" id="UP000503640"/>
    </source>
</evidence>
<gene>
    <name evidence="1" type="ORF">AMYX_26860</name>
</gene>
<comment type="caution">
    <text evidence="1">The sequence shown here is derived from an EMBL/GenBank/DDBJ whole genome shotgun (WGS) entry which is preliminary data.</text>
</comment>
<reference evidence="2" key="1">
    <citation type="journal article" date="2020" name="Appl. Environ. Microbiol.">
        <title>Diazotrophic Anaeromyxobacter Isolates from Soils.</title>
        <authorList>
            <person name="Masuda Y."/>
            <person name="Yamanaka H."/>
            <person name="Xu Z.X."/>
            <person name="Shiratori Y."/>
            <person name="Aono T."/>
            <person name="Amachi S."/>
            <person name="Senoo K."/>
            <person name="Itoh H."/>
        </authorList>
    </citation>
    <scope>NUCLEOTIDE SEQUENCE [LARGE SCALE GENOMIC DNA]</scope>
    <source>
        <strain evidence="2">R267</strain>
    </source>
</reference>
<evidence type="ECO:0000313" key="1">
    <source>
        <dbReference type="EMBL" id="GEJ57945.1"/>
    </source>
</evidence>
<dbReference type="PANTHER" id="PTHR41244">
    <property type="entry name" value="RHAMNAN SYNTHESIS F"/>
    <property type="match status" value="1"/>
</dbReference>